<dbReference type="Proteomes" id="UP000887565">
    <property type="component" value="Unplaced"/>
</dbReference>
<organism evidence="2 3">
    <name type="scientific">Romanomermis culicivorax</name>
    <name type="common">Nematode worm</name>
    <dbReference type="NCBI Taxonomy" id="13658"/>
    <lineage>
        <taxon>Eukaryota</taxon>
        <taxon>Metazoa</taxon>
        <taxon>Ecdysozoa</taxon>
        <taxon>Nematoda</taxon>
        <taxon>Enoplea</taxon>
        <taxon>Dorylaimia</taxon>
        <taxon>Mermithida</taxon>
        <taxon>Mermithoidea</taxon>
        <taxon>Mermithidae</taxon>
        <taxon>Romanomermis</taxon>
    </lineage>
</organism>
<proteinExistence type="predicted"/>
<evidence type="ECO:0000313" key="2">
    <source>
        <dbReference type="Proteomes" id="UP000887565"/>
    </source>
</evidence>
<dbReference type="WBParaSite" id="nRc.2.0.1.t25203-RA">
    <property type="protein sequence ID" value="nRc.2.0.1.t25203-RA"/>
    <property type="gene ID" value="nRc.2.0.1.g25203"/>
</dbReference>
<reference evidence="3" key="1">
    <citation type="submission" date="2022-11" db="UniProtKB">
        <authorList>
            <consortium name="WormBaseParasite"/>
        </authorList>
    </citation>
    <scope>IDENTIFICATION</scope>
</reference>
<accession>A0A915JGY2</accession>
<dbReference type="AlphaFoldDB" id="A0A915JGY2"/>
<feature type="region of interest" description="Disordered" evidence="1">
    <location>
        <begin position="58"/>
        <end position="83"/>
    </location>
</feature>
<sequence>MHWVTEEAEITLPFFGPGSDIHEMLETDTWNRYVQHTLINTRDVLEINKVEIRRPTLNMHRNSDKAKNHTSCSETPTVVMASY</sequence>
<evidence type="ECO:0000313" key="3">
    <source>
        <dbReference type="WBParaSite" id="nRc.2.0.1.t25203-RA"/>
    </source>
</evidence>
<protein>
    <submittedName>
        <fullName evidence="3">Uncharacterized protein</fullName>
    </submittedName>
</protein>
<keyword evidence="2" id="KW-1185">Reference proteome</keyword>
<evidence type="ECO:0000256" key="1">
    <source>
        <dbReference type="SAM" id="MobiDB-lite"/>
    </source>
</evidence>
<name>A0A915JGY2_ROMCU</name>